<dbReference type="Pfam" id="PF07369">
    <property type="entry name" value="DUF1488"/>
    <property type="match status" value="1"/>
</dbReference>
<name>A0ABN8EAB8_9VIBR</name>
<dbReference type="Gene3D" id="3.30.160.140">
    <property type="entry name" value="Shew3726-like"/>
    <property type="match status" value="1"/>
</dbReference>
<dbReference type="InterPro" id="IPR036692">
    <property type="entry name" value="Shew3726-like_sf"/>
</dbReference>
<proteinExistence type="predicted"/>
<sequence>MNQSIIFPDEQRWDEALEAIVFPVQVSGMLVECIAKSQVLSKLSGEKIESAQQAIECFKQVRFDVEELAEQAIEEEEYDSSGRIQI</sequence>
<evidence type="ECO:0008006" key="3">
    <source>
        <dbReference type="Google" id="ProtNLM"/>
    </source>
</evidence>
<accession>A0ABN8EAB8</accession>
<dbReference type="InterPro" id="IPR009962">
    <property type="entry name" value="DUF1488"/>
</dbReference>
<evidence type="ECO:0000313" key="1">
    <source>
        <dbReference type="EMBL" id="CAH0541894.1"/>
    </source>
</evidence>
<protein>
    <recommendedName>
        <fullName evidence="3">Transcriptional regulator</fullName>
    </recommendedName>
</protein>
<gene>
    <name evidence="1" type="ORF">VMF7928_03924</name>
</gene>
<dbReference type="Proteomes" id="UP000838748">
    <property type="component" value="Unassembled WGS sequence"/>
</dbReference>
<organism evidence="1 2">
    <name type="scientific">Vibrio marisflavi CECT 7928</name>
    <dbReference type="NCBI Taxonomy" id="634439"/>
    <lineage>
        <taxon>Bacteria</taxon>
        <taxon>Pseudomonadati</taxon>
        <taxon>Pseudomonadota</taxon>
        <taxon>Gammaproteobacteria</taxon>
        <taxon>Vibrionales</taxon>
        <taxon>Vibrionaceae</taxon>
        <taxon>Vibrio</taxon>
    </lineage>
</organism>
<keyword evidence="2" id="KW-1185">Reference proteome</keyword>
<dbReference type="SUPFAM" id="SSF160272">
    <property type="entry name" value="Shew3726-like"/>
    <property type="match status" value="1"/>
</dbReference>
<comment type="caution">
    <text evidence="1">The sequence shown here is derived from an EMBL/GenBank/DDBJ whole genome shotgun (WGS) entry which is preliminary data.</text>
</comment>
<evidence type="ECO:0000313" key="2">
    <source>
        <dbReference type="Proteomes" id="UP000838748"/>
    </source>
</evidence>
<dbReference type="RefSeq" id="WP_237363354.1">
    <property type="nucleotide sequence ID" value="NZ_CAKLDM010000002.1"/>
</dbReference>
<reference evidence="1" key="1">
    <citation type="submission" date="2021-11" db="EMBL/GenBank/DDBJ databases">
        <authorList>
            <person name="Rodrigo-Torres L."/>
            <person name="Arahal R. D."/>
            <person name="Lucena T."/>
        </authorList>
    </citation>
    <scope>NUCLEOTIDE SEQUENCE</scope>
    <source>
        <strain evidence="1">CECT 7928</strain>
    </source>
</reference>
<dbReference type="EMBL" id="CAKLDM010000002">
    <property type="protein sequence ID" value="CAH0541894.1"/>
    <property type="molecule type" value="Genomic_DNA"/>
</dbReference>